<evidence type="ECO:0000256" key="2">
    <source>
        <dbReference type="ARBA" id="ARBA00004613"/>
    </source>
</evidence>
<evidence type="ECO:0000256" key="5">
    <source>
        <dbReference type="ARBA" id="ARBA00022525"/>
    </source>
</evidence>
<proteinExistence type="inferred from homology"/>
<dbReference type="HOGENOM" id="CLU_063073_0_0_1"/>
<keyword evidence="5" id="KW-0964">Secreted</keyword>
<dbReference type="OMA" id="ACANITQ"/>
<keyword evidence="6" id="KW-0049">Antioxidant</keyword>
<dbReference type="FunFam" id="2.60.40.200:FF:000007">
    <property type="entry name" value="Cell surface Cu-only superoxide dismutase 5"/>
    <property type="match status" value="1"/>
</dbReference>
<dbReference type="GO" id="GO:0005576">
    <property type="term" value="C:extracellular region"/>
    <property type="evidence" value="ECO:0007669"/>
    <property type="project" value="UniProtKB-SubCell"/>
</dbReference>
<organism evidence="8 9">
    <name type="scientific">Uncinula necator</name>
    <name type="common">Grape powdery mildew</name>
    <dbReference type="NCBI Taxonomy" id="52586"/>
    <lineage>
        <taxon>Eukaryota</taxon>
        <taxon>Fungi</taxon>
        <taxon>Dikarya</taxon>
        <taxon>Ascomycota</taxon>
        <taxon>Pezizomycotina</taxon>
        <taxon>Leotiomycetes</taxon>
        <taxon>Erysiphales</taxon>
        <taxon>Erysiphaceae</taxon>
        <taxon>Erysiphe</taxon>
    </lineage>
</organism>
<evidence type="ECO:0000256" key="4">
    <source>
        <dbReference type="ARBA" id="ARBA00012682"/>
    </source>
</evidence>
<evidence type="ECO:0000256" key="1">
    <source>
        <dbReference type="ARBA" id="ARBA00004196"/>
    </source>
</evidence>
<comment type="subcellular location">
    <subcellularLocation>
        <location evidence="1">Cell envelope</location>
    </subcellularLocation>
    <subcellularLocation>
        <location evidence="2">Secreted</location>
    </subcellularLocation>
</comment>
<evidence type="ECO:0000256" key="3">
    <source>
        <dbReference type="ARBA" id="ARBA00010457"/>
    </source>
</evidence>
<reference evidence="8 9" key="1">
    <citation type="journal article" date="2014" name="BMC Genomics">
        <title>Adaptive genomic structural variation in the grape powdery mildew pathogen, Erysiphe necator.</title>
        <authorList>
            <person name="Jones L."/>
            <person name="Riaz S."/>
            <person name="Morales-Cruz A."/>
            <person name="Amrine K.C."/>
            <person name="McGuire B."/>
            <person name="Gubler W.D."/>
            <person name="Walker M.A."/>
            <person name="Cantu D."/>
        </authorList>
    </citation>
    <scope>NUCLEOTIDE SEQUENCE [LARGE SCALE GENOMIC DNA]</scope>
    <source>
        <strain evidence="9">c</strain>
    </source>
</reference>
<accession>A0A0B1P2D5</accession>
<evidence type="ECO:0000313" key="8">
    <source>
        <dbReference type="EMBL" id="KHJ32458.1"/>
    </source>
</evidence>
<dbReference type="AlphaFoldDB" id="A0A0B1P2D5"/>
<evidence type="ECO:0000256" key="7">
    <source>
        <dbReference type="ARBA" id="ARBA00049204"/>
    </source>
</evidence>
<sequence length="219" mass="23091">MLAAPVIAQNPKGKGPLTGSLGNATVVEDNPPDVTYVAILPTQFSSKIRGAVSATGNSNGIGVNFLVNFTNFPPELGPFAYHVHVNPVPSDGNCSGALGHLDPFIRGEDIACEKALPQTCQVGDLSGKHGKITEDPFSASYLDEFVSTTMGIGAFLGNRSIVIHSMNKTRLTCANFTMLKTTTNTTNASSPYLFEGKANHIQATSFFTLALLSAFALLL</sequence>
<evidence type="ECO:0000256" key="6">
    <source>
        <dbReference type="ARBA" id="ARBA00022862"/>
    </source>
</evidence>
<dbReference type="STRING" id="52586.A0A0B1P2D5"/>
<dbReference type="InterPro" id="IPR036423">
    <property type="entry name" value="SOD-like_Cu/Zn_dom_sf"/>
</dbReference>
<dbReference type="EMBL" id="JNVN01002073">
    <property type="protein sequence ID" value="KHJ32458.1"/>
    <property type="molecule type" value="Genomic_DNA"/>
</dbReference>
<protein>
    <recommendedName>
        <fullName evidence="4">superoxide dismutase</fullName>
        <ecNumber evidence="4">1.15.1.1</ecNumber>
    </recommendedName>
</protein>
<dbReference type="GO" id="GO:0004784">
    <property type="term" value="F:superoxide dismutase activity"/>
    <property type="evidence" value="ECO:0007669"/>
    <property type="project" value="UniProtKB-EC"/>
</dbReference>
<dbReference type="GO" id="GO:0046872">
    <property type="term" value="F:metal ion binding"/>
    <property type="evidence" value="ECO:0007669"/>
    <property type="project" value="InterPro"/>
</dbReference>
<dbReference type="EC" id="1.15.1.1" evidence="4"/>
<dbReference type="Gene3D" id="2.60.40.200">
    <property type="entry name" value="Superoxide dismutase, copper/zinc binding domain"/>
    <property type="match status" value="1"/>
</dbReference>
<comment type="similarity">
    <text evidence="3">Belongs to the Cu-Zn superoxide dismutase family.</text>
</comment>
<comment type="caution">
    <text evidence="8">The sequence shown here is derived from an EMBL/GenBank/DDBJ whole genome shotgun (WGS) entry which is preliminary data.</text>
</comment>
<dbReference type="SUPFAM" id="SSF49329">
    <property type="entry name" value="Cu,Zn superoxide dismutase-like"/>
    <property type="match status" value="1"/>
</dbReference>
<keyword evidence="9" id="KW-1185">Reference proteome</keyword>
<name>A0A0B1P2D5_UNCNE</name>
<evidence type="ECO:0000313" key="9">
    <source>
        <dbReference type="Proteomes" id="UP000030854"/>
    </source>
</evidence>
<dbReference type="Proteomes" id="UP000030854">
    <property type="component" value="Unassembled WGS sequence"/>
</dbReference>
<comment type="catalytic activity">
    <reaction evidence="7">
        <text>2 superoxide + 2 H(+) = H2O2 + O2</text>
        <dbReference type="Rhea" id="RHEA:20696"/>
        <dbReference type="ChEBI" id="CHEBI:15378"/>
        <dbReference type="ChEBI" id="CHEBI:15379"/>
        <dbReference type="ChEBI" id="CHEBI:16240"/>
        <dbReference type="ChEBI" id="CHEBI:18421"/>
        <dbReference type="EC" id="1.15.1.1"/>
    </reaction>
</comment>
<gene>
    <name evidence="8" type="ORF">EV44_g2544</name>
</gene>